<feature type="domain" description="Gamma-butyrobetaine hydroxylase-like N-terminal" evidence="7">
    <location>
        <begin position="302"/>
        <end position="386"/>
    </location>
</feature>
<protein>
    <recommendedName>
        <fullName evidence="6">Iron-sulfur cluster carrier protein</fullName>
    </recommendedName>
</protein>
<dbReference type="GO" id="GO:0051539">
    <property type="term" value="F:4 iron, 4 sulfur cluster binding"/>
    <property type="evidence" value="ECO:0007669"/>
    <property type="project" value="TreeGrafter"/>
</dbReference>
<comment type="function">
    <text evidence="6">Binds and transfers iron-sulfur (Fe-S) clusters to target apoproteins. Can hydrolyze ATP.</text>
</comment>
<keyword evidence="2 6" id="KW-0547">Nucleotide-binding</keyword>
<feature type="binding site" evidence="6">
    <location>
        <begin position="25"/>
        <end position="32"/>
    </location>
    <ligand>
        <name>ATP</name>
        <dbReference type="ChEBI" id="CHEBI:30616"/>
    </ligand>
</feature>
<comment type="caution">
    <text evidence="8">The sequence shown here is derived from an EMBL/GenBank/DDBJ whole genome shotgun (WGS) entry which is preliminary data.</text>
</comment>
<dbReference type="InterPro" id="IPR044304">
    <property type="entry name" value="NUBPL-like"/>
</dbReference>
<keyword evidence="6" id="KW-0378">Hydrolase</keyword>
<dbReference type="GO" id="GO:0046872">
    <property type="term" value="F:metal ion binding"/>
    <property type="evidence" value="ECO:0007669"/>
    <property type="project" value="UniProtKB-KW"/>
</dbReference>
<dbReference type="Gene3D" id="3.30.2020.30">
    <property type="match status" value="1"/>
</dbReference>
<dbReference type="InterPro" id="IPR019591">
    <property type="entry name" value="Mrp/NBP35_ATP-bd"/>
</dbReference>
<keyword evidence="3 6" id="KW-0067">ATP-binding</keyword>
<dbReference type="Pfam" id="PF10609">
    <property type="entry name" value="ParA"/>
    <property type="match status" value="1"/>
</dbReference>
<evidence type="ECO:0000256" key="6">
    <source>
        <dbReference type="HAMAP-Rule" id="MF_02040"/>
    </source>
</evidence>
<proteinExistence type="inferred from homology"/>
<dbReference type="Gene3D" id="3.40.50.300">
    <property type="entry name" value="P-loop containing nucleotide triphosphate hydrolases"/>
    <property type="match status" value="1"/>
</dbReference>
<evidence type="ECO:0000256" key="3">
    <source>
        <dbReference type="ARBA" id="ARBA00022840"/>
    </source>
</evidence>
<dbReference type="CDD" id="cd02037">
    <property type="entry name" value="Mrp_NBP35"/>
    <property type="match status" value="1"/>
</dbReference>
<organism evidence="8 9">
    <name type="scientific">Roseovarius gahaiensis</name>
    <dbReference type="NCBI Taxonomy" id="2716691"/>
    <lineage>
        <taxon>Bacteria</taxon>
        <taxon>Pseudomonadati</taxon>
        <taxon>Pseudomonadota</taxon>
        <taxon>Alphaproteobacteria</taxon>
        <taxon>Rhodobacterales</taxon>
        <taxon>Roseobacteraceae</taxon>
        <taxon>Roseovarius</taxon>
    </lineage>
</organism>
<name>A0A967BB28_9RHOB</name>
<dbReference type="EMBL" id="JAAORB010000015">
    <property type="protein sequence ID" value="NHQ74685.1"/>
    <property type="molecule type" value="Genomic_DNA"/>
</dbReference>
<comment type="similarity">
    <text evidence="6">Belongs to the Mrp/NBP35 ATP-binding proteins family.</text>
</comment>
<dbReference type="InterPro" id="IPR010376">
    <property type="entry name" value="GBBH-like_N"/>
</dbReference>
<dbReference type="InterPro" id="IPR033756">
    <property type="entry name" value="YlxH/NBP35"/>
</dbReference>
<accession>A0A967BB28</accession>
<dbReference type="FunFam" id="3.40.50.300:FF:001119">
    <property type="entry name" value="Iron-sulfur cluster carrier protein"/>
    <property type="match status" value="1"/>
</dbReference>
<gene>
    <name evidence="8" type="ORF">HAT86_09435</name>
</gene>
<evidence type="ECO:0000313" key="8">
    <source>
        <dbReference type="EMBL" id="NHQ74685.1"/>
    </source>
</evidence>
<comment type="subunit">
    <text evidence="6">Homodimer.</text>
</comment>
<dbReference type="GO" id="GO:0005524">
    <property type="term" value="F:ATP binding"/>
    <property type="evidence" value="ECO:0007669"/>
    <property type="project" value="UniProtKB-UniRule"/>
</dbReference>
<evidence type="ECO:0000256" key="5">
    <source>
        <dbReference type="ARBA" id="ARBA00023014"/>
    </source>
</evidence>
<dbReference type="GO" id="GO:0016226">
    <property type="term" value="P:iron-sulfur cluster assembly"/>
    <property type="evidence" value="ECO:0007669"/>
    <property type="project" value="InterPro"/>
</dbReference>
<dbReference type="RefSeq" id="WP_167196367.1">
    <property type="nucleotide sequence ID" value="NZ_JAAORB010000015.1"/>
</dbReference>
<keyword evidence="1 6" id="KW-0479">Metal-binding</keyword>
<keyword evidence="9" id="KW-1185">Reference proteome</keyword>
<sequence length="396" mass="40998">MTDTDQTGSTSPLAGLGRMIAVSSGKGGVGKSTLTANLALALAGQGLRVGVVDADLYGPSIPGMLGIPGDQPPAMSPAKKVIPAQAHGVKVISMAMLSGDDKPAILRGPMVTKYLQMFITQVDWGTLDVLLLDLPPGTGDIQLTLAQAFPLSGALVVSTPQDVSLKIVRRGLRMLEQVNVPILGVVENMSGFTCPSCGEVTHIFHQGGGQKIADSLNVPFLGSIPLDPAVVDGGDAGRPLILDAPDSPAAQAYRAVAAAIGGKEQDGPGLAVPFDWQVAQGSGQPAGAAAIEGGDPERPVALEYDTSGLHIRWQDGGEQVIDPRDLRLACQCAACRDEMSGQRLLDPASVALDIQPTRIWSVGNYAIGVAFSDGHSSGIYTFPALRAMKQVEAEDV</sequence>
<dbReference type="PANTHER" id="PTHR42961:SF2">
    <property type="entry name" value="IRON-SULFUR PROTEIN NUBPL"/>
    <property type="match status" value="1"/>
</dbReference>
<evidence type="ECO:0000313" key="9">
    <source>
        <dbReference type="Proteomes" id="UP000639775"/>
    </source>
</evidence>
<evidence type="ECO:0000259" key="7">
    <source>
        <dbReference type="Pfam" id="PF06155"/>
    </source>
</evidence>
<dbReference type="GO" id="GO:0016887">
    <property type="term" value="F:ATP hydrolysis activity"/>
    <property type="evidence" value="ECO:0007669"/>
    <property type="project" value="UniProtKB-UniRule"/>
</dbReference>
<dbReference type="GO" id="GO:0140663">
    <property type="term" value="F:ATP-dependent FeS chaperone activity"/>
    <property type="evidence" value="ECO:0007669"/>
    <property type="project" value="InterPro"/>
</dbReference>
<reference evidence="8" key="1">
    <citation type="submission" date="2020-03" db="EMBL/GenBank/DDBJ databases">
        <title>Roseovarius gahaiensis sp. nov., isolated from Gahai Saline Lake, China.</title>
        <authorList>
            <person name="Sun X."/>
        </authorList>
    </citation>
    <scope>NUCLEOTIDE SEQUENCE</scope>
    <source>
        <strain evidence="8">GH877</strain>
    </source>
</reference>
<dbReference type="Pfam" id="PF06155">
    <property type="entry name" value="GBBH-like_N"/>
    <property type="match status" value="1"/>
</dbReference>
<dbReference type="SUPFAM" id="SSF52540">
    <property type="entry name" value="P-loop containing nucleoside triphosphate hydrolases"/>
    <property type="match status" value="1"/>
</dbReference>
<evidence type="ECO:0000256" key="4">
    <source>
        <dbReference type="ARBA" id="ARBA00023004"/>
    </source>
</evidence>
<dbReference type="InterPro" id="IPR027417">
    <property type="entry name" value="P-loop_NTPase"/>
</dbReference>
<dbReference type="HAMAP" id="MF_02040">
    <property type="entry name" value="Mrp_NBP35"/>
    <property type="match status" value="1"/>
</dbReference>
<dbReference type="PROSITE" id="PS01215">
    <property type="entry name" value="MRP"/>
    <property type="match status" value="1"/>
</dbReference>
<dbReference type="AlphaFoldDB" id="A0A967BB28"/>
<keyword evidence="4 6" id="KW-0408">Iron</keyword>
<dbReference type="InterPro" id="IPR038492">
    <property type="entry name" value="GBBH-like_N_sf"/>
</dbReference>
<evidence type="ECO:0000256" key="1">
    <source>
        <dbReference type="ARBA" id="ARBA00022723"/>
    </source>
</evidence>
<evidence type="ECO:0000256" key="2">
    <source>
        <dbReference type="ARBA" id="ARBA00022741"/>
    </source>
</evidence>
<dbReference type="PANTHER" id="PTHR42961">
    <property type="entry name" value="IRON-SULFUR PROTEIN NUBPL"/>
    <property type="match status" value="1"/>
</dbReference>
<dbReference type="Proteomes" id="UP000639775">
    <property type="component" value="Unassembled WGS sequence"/>
</dbReference>
<keyword evidence="5 6" id="KW-0411">Iron-sulfur</keyword>
<dbReference type="InterPro" id="IPR000808">
    <property type="entry name" value="Mrp-like_CS"/>
</dbReference>